<dbReference type="Proteomes" id="UP000001194">
    <property type="component" value="Unassembled WGS sequence"/>
</dbReference>
<gene>
    <name evidence="1" type="ORF">LACBIDRAFT_292454</name>
</gene>
<sequence>MVLDVVWCGICHTCHLVRLKDRPTGVVYEGGLGLPFDYARVLAPLEYLEEVVIITPNPSNTNVNPNLWSGECNICVRVAYKEDAFREEWVARKRRVGLAYGDGDSDDGEKDPRPPRLRRVEYRFSTGYL</sequence>
<protein>
    <submittedName>
        <fullName evidence="1">Predicted protein</fullName>
    </submittedName>
</protein>
<dbReference type="AlphaFoldDB" id="B0CXA8"/>
<dbReference type="GeneID" id="6071455"/>
<name>B0CXA8_LACBS</name>
<dbReference type="KEGG" id="lbc:LACBIDRAFT_292454"/>
<accession>B0CXA8</accession>
<organism evidence="2">
    <name type="scientific">Laccaria bicolor (strain S238N-H82 / ATCC MYA-4686)</name>
    <name type="common">Bicoloured deceiver</name>
    <name type="synonym">Laccaria laccata var. bicolor</name>
    <dbReference type="NCBI Taxonomy" id="486041"/>
    <lineage>
        <taxon>Eukaryota</taxon>
        <taxon>Fungi</taxon>
        <taxon>Dikarya</taxon>
        <taxon>Basidiomycota</taxon>
        <taxon>Agaricomycotina</taxon>
        <taxon>Agaricomycetes</taxon>
        <taxon>Agaricomycetidae</taxon>
        <taxon>Agaricales</taxon>
        <taxon>Agaricineae</taxon>
        <taxon>Hydnangiaceae</taxon>
        <taxon>Laccaria</taxon>
    </lineage>
</organism>
<dbReference type="OrthoDB" id="3167300at2759"/>
<proteinExistence type="predicted"/>
<keyword evidence="2" id="KW-1185">Reference proteome</keyword>
<evidence type="ECO:0000313" key="2">
    <source>
        <dbReference type="Proteomes" id="UP000001194"/>
    </source>
</evidence>
<evidence type="ECO:0000313" key="1">
    <source>
        <dbReference type="EMBL" id="EDR13639.1"/>
    </source>
</evidence>
<dbReference type="EMBL" id="DS547093">
    <property type="protein sequence ID" value="EDR13639.1"/>
    <property type="molecule type" value="Genomic_DNA"/>
</dbReference>
<dbReference type="InParanoid" id="B0CXA8"/>
<dbReference type="RefSeq" id="XP_001876137.1">
    <property type="nucleotide sequence ID" value="XM_001876102.1"/>
</dbReference>
<reference evidence="1 2" key="1">
    <citation type="journal article" date="2008" name="Nature">
        <title>The genome of Laccaria bicolor provides insights into mycorrhizal symbiosis.</title>
        <authorList>
            <person name="Martin F."/>
            <person name="Aerts A."/>
            <person name="Ahren D."/>
            <person name="Brun A."/>
            <person name="Danchin E.G.J."/>
            <person name="Duchaussoy F."/>
            <person name="Gibon J."/>
            <person name="Kohler A."/>
            <person name="Lindquist E."/>
            <person name="Pereda V."/>
            <person name="Salamov A."/>
            <person name="Shapiro H.J."/>
            <person name="Wuyts J."/>
            <person name="Blaudez D."/>
            <person name="Buee M."/>
            <person name="Brokstein P."/>
            <person name="Canbaeck B."/>
            <person name="Cohen D."/>
            <person name="Courty P.E."/>
            <person name="Coutinho P.M."/>
            <person name="Delaruelle C."/>
            <person name="Detter J.C."/>
            <person name="Deveau A."/>
            <person name="DiFazio S."/>
            <person name="Duplessis S."/>
            <person name="Fraissinet-Tachet L."/>
            <person name="Lucic E."/>
            <person name="Frey-Klett P."/>
            <person name="Fourrey C."/>
            <person name="Feussner I."/>
            <person name="Gay G."/>
            <person name="Grimwood J."/>
            <person name="Hoegger P.J."/>
            <person name="Jain P."/>
            <person name="Kilaru S."/>
            <person name="Labbe J."/>
            <person name="Lin Y.C."/>
            <person name="Legue V."/>
            <person name="Le Tacon F."/>
            <person name="Marmeisse R."/>
            <person name="Melayah D."/>
            <person name="Montanini B."/>
            <person name="Muratet M."/>
            <person name="Nehls U."/>
            <person name="Niculita-Hirzel H."/>
            <person name="Oudot-Le Secq M.P."/>
            <person name="Peter M."/>
            <person name="Quesneville H."/>
            <person name="Rajashekar B."/>
            <person name="Reich M."/>
            <person name="Rouhier N."/>
            <person name="Schmutz J."/>
            <person name="Yin T."/>
            <person name="Chalot M."/>
            <person name="Henrissat B."/>
            <person name="Kuees U."/>
            <person name="Lucas S."/>
            <person name="Van de Peer Y."/>
            <person name="Podila G.K."/>
            <person name="Polle A."/>
            <person name="Pukkila P.J."/>
            <person name="Richardson P.M."/>
            <person name="Rouze P."/>
            <person name="Sanders I.R."/>
            <person name="Stajich J.E."/>
            <person name="Tunlid A."/>
            <person name="Tuskan G."/>
            <person name="Grigoriev I.V."/>
        </authorList>
    </citation>
    <scope>NUCLEOTIDE SEQUENCE [LARGE SCALE GENOMIC DNA]</scope>
    <source>
        <strain evidence="2">S238N-H82 / ATCC MYA-4686</strain>
    </source>
</reference>
<dbReference type="HOGENOM" id="CLU_1949181_0_0_1"/>